<comment type="caution">
    <text evidence="2">The sequence shown here is derived from an EMBL/GenBank/DDBJ whole genome shotgun (WGS) entry which is preliminary data.</text>
</comment>
<reference evidence="2" key="1">
    <citation type="submission" date="2020-06" db="EMBL/GenBank/DDBJ databases">
        <authorList>
            <person name="Onetto C."/>
        </authorList>
    </citation>
    <scope>NUCLEOTIDE SEQUENCE</scope>
</reference>
<dbReference type="Proteomes" id="UP000745764">
    <property type="component" value="Unassembled WGS sequence"/>
</dbReference>
<organism evidence="2 3">
    <name type="scientific">Aureobasidium uvarum</name>
    <dbReference type="NCBI Taxonomy" id="2773716"/>
    <lineage>
        <taxon>Eukaryota</taxon>
        <taxon>Fungi</taxon>
        <taxon>Dikarya</taxon>
        <taxon>Ascomycota</taxon>
        <taxon>Pezizomycotina</taxon>
        <taxon>Dothideomycetes</taxon>
        <taxon>Dothideomycetidae</taxon>
        <taxon>Dothideales</taxon>
        <taxon>Saccotheciaceae</taxon>
        <taxon>Aureobasidium</taxon>
    </lineage>
</organism>
<accession>A0A9N8KBU9</accession>
<dbReference type="EMBL" id="CAINUL010000003">
    <property type="protein sequence ID" value="CAD0108816.1"/>
    <property type="molecule type" value="Genomic_DNA"/>
</dbReference>
<evidence type="ECO:0000256" key="1">
    <source>
        <dbReference type="SAM" id="Phobius"/>
    </source>
</evidence>
<dbReference type="PROSITE" id="PS51257">
    <property type="entry name" value="PROKAR_LIPOPROTEIN"/>
    <property type="match status" value="1"/>
</dbReference>
<feature type="transmembrane region" description="Helical" evidence="1">
    <location>
        <begin position="54"/>
        <end position="74"/>
    </location>
</feature>
<sequence length="85" mass="9347">MGKFSMSKTRAYNWYISLVAASCMVLYGYDASVFNAVQGSKHWVAYFDKPSLQTIGAINTAYTVGAIVAGWFMGGPIADYFGRRV</sequence>
<keyword evidence="1" id="KW-1133">Transmembrane helix</keyword>
<gene>
    <name evidence="2" type="ORF">AWRI4620_LOCUS3071</name>
</gene>
<name>A0A9N8KBU9_9PEZI</name>
<keyword evidence="1" id="KW-0472">Membrane</keyword>
<dbReference type="SUPFAM" id="SSF103473">
    <property type="entry name" value="MFS general substrate transporter"/>
    <property type="match status" value="1"/>
</dbReference>
<dbReference type="OrthoDB" id="6612291at2759"/>
<evidence type="ECO:0000313" key="2">
    <source>
        <dbReference type="EMBL" id="CAD0108816.1"/>
    </source>
</evidence>
<evidence type="ECO:0008006" key="4">
    <source>
        <dbReference type="Google" id="ProtNLM"/>
    </source>
</evidence>
<keyword evidence="3" id="KW-1185">Reference proteome</keyword>
<proteinExistence type="predicted"/>
<keyword evidence="1" id="KW-0812">Transmembrane</keyword>
<protein>
    <recommendedName>
        <fullName evidence="4">Major facilitator superfamily (MFS) profile domain-containing protein</fullName>
    </recommendedName>
</protein>
<dbReference type="AlphaFoldDB" id="A0A9N8KBU9"/>
<dbReference type="InterPro" id="IPR036259">
    <property type="entry name" value="MFS_trans_sf"/>
</dbReference>
<dbReference type="Gene3D" id="1.20.1250.20">
    <property type="entry name" value="MFS general substrate transporter like domains"/>
    <property type="match status" value="1"/>
</dbReference>
<feature type="transmembrane region" description="Helical" evidence="1">
    <location>
        <begin position="12"/>
        <end position="34"/>
    </location>
</feature>
<evidence type="ECO:0000313" key="3">
    <source>
        <dbReference type="Proteomes" id="UP000745764"/>
    </source>
</evidence>